<evidence type="ECO:0000259" key="1">
    <source>
        <dbReference type="Pfam" id="PF01548"/>
    </source>
</evidence>
<name>A0A4R5U6G8_9HYPH</name>
<dbReference type="PANTHER" id="PTHR33055">
    <property type="entry name" value="TRANSPOSASE FOR INSERTION SEQUENCE ELEMENT IS1111A"/>
    <property type="match status" value="1"/>
</dbReference>
<dbReference type="GO" id="GO:0003677">
    <property type="term" value="F:DNA binding"/>
    <property type="evidence" value="ECO:0007669"/>
    <property type="project" value="InterPro"/>
</dbReference>
<dbReference type="AlphaFoldDB" id="A0A4R5U6G8"/>
<accession>A0A4R5U6G8</accession>
<gene>
    <name evidence="2" type="ORF">E2F50_21775</name>
</gene>
<dbReference type="GO" id="GO:0006313">
    <property type="term" value="P:DNA transposition"/>
    <property type="evidence" value="ECO:0007669"/>
    <property type="project" value="InterPro"/>
</dbReference>
<dbReference type="Proteomes" id="UP000295238">
    <property type="component" value="Unassembled WGS sequence"/>
</dbReference>
<dbReference type="InterPro" id="IPR002525">
    <property type="entry name" value="Transp_IS110-like_N"/>
</dbReference>
<dbReference type="EMBL" id="SMTL01000009">
    <property type="protein sequence ID" value="TDK29834.1"/>
    <property type="molecule type" value="Genomic_DNA"/>
</dbReference>
<proteinExistence type="predicted"/>
<dbReference type="InterPro" id="IPR047650">
    <property type="entry name" value="Transpos_IS110"/>
</dbReference>
<dbReference type="PANTHER" id="PTHR33055:SF3">
    <property type="entry name" value="PUTATIVE TRANSPOSASE FOR IS117-RELATED"/>
    <property type="match status" value="1"/>
</dbReference>
<evidence type="ECO:0000313" key="3">
    <source>
        <dbReference type="Proteomes" id="UP000295238"/>
    </source>
</evidence>
<keyword evidence="3" id="KW-1185">Reference proteome</keyword>
<protein>
    <recommendedName>
        <fullName evidence="1">Transposase IS110-like N-terminal domain-containing protein</fullName>
    </recommendedName>
</protein>
<sequence length="213" mass="23579">MTMFYAALDVSLRSVAICIIDEAGKVRLERSVPSDVPDIVRCFNEFGQPIHQVGLEAGTLTQHLTYGLTEPGFDVVCMEARQVNAALSAMRNKTDKNDARGIAQLLQSGWYSRVHVKSVERHYTRAHLTSRKVMQRKCLDLENEIPGLLKVFGVKLPIRLRGGAFEEAVRGTIENDPALSHALLPVLEARRTLLETRSSSLIDGCEGPPTKTP</sequence>
<evidence type="ECO:0000313" key="2">
    <source>
        <dbReference type="EMBL" id="TDK29834.1"/>
    </source>
</evidence>
<comment type="caution">
    <text evidence="2">The sequence shown here is derived from an EMBL/GenBank/DDBJ whole genome shotgun (WGS) entry which is preliminary data.</text>
</comment>
<organism evidence="2 3">
    <name type="scientific">Rhizobium deserti</name>
    <dbReference type="NCBI Taxonomy" id="2547961"/>
    <lineage>
        <taxon>Bacteria</taxon>
        <taxon>Pseudomonadati</taxon>
        <taxon>Pseudomonadota</taxon>
        <taxon>Alphaproteobacteria</taxon>
        <taxon>Hyphomicrobiales</taxon>
        <taxon>Rhizobiaceae</taxon>
        <taxon>Rhizobium/Agrobacterium group</taxon>
        <taxon>Rhizobium</taxon>
    </lineage>
</organism>
<reference evidence="2 3" key="1">
    <citation type="submission" date="2019-03" db="EMBL/GenBank/DDBJ databases">
        <title>Rhizobium sp. nov., an bacterium isolated from biocrust in Mu Us Desert.</title>
        <authorList>
            <person name="Lixiong L."/>
        </authorList>
    </citation>
    <scope>NUCLEOTIDE SEQUENCE [LARGE SCALE GENOMIC DNA]</scope>
    <source>
        <strain evidence="2 3">SPY-1</strain>
    </source>
</reference>
<feature type="domain" description="Transposase IS110-like N-terminal" evidence="1">
    <location>
        <begin position="7"/>
        <end position="149"/>
    </location>
</feature>
<dbReference type="Pfam" id="PF01548">
    <property type="entry name" value="DEDD_Tnp_IS110"/>
    <property type="match status" value="1"/>
</dbReference>
<dbReference type="GO" id="GO:0004803">
    <property type="term" value="F:transposase activity"/>
    <property type="evidence" value="ECO:0007669"/>
    <property type="project" value="InterPro"/>
</dbReference>